<evidence type="ECO:0000313" key="6">
    <source>
        <dbReference type="Proteomes" id="UP000195897"/>
    </source>
</evidence>
<dbReference type="Gene3D" id="3.10.129.10">
    <property type="entry name" value="Hotdog Thioesterase"/>
    <property type="match status" value="1"/>
</dbReference>
<gene>
    <name evidence="4" type="ORF">B5F15_09830</name>
    <name evidence="3" type="ORF">B5F17_07740</name>
</gene>
<dbReference type="InterPro" id="IPR006683">
    <property type="entry name" value="Thioestr_dom"/>
</dbReference>
<dbReference type="STRING" id="501571.GCA_900143195_00835"/>
<organism evidence="4 5">
    <name type="scientific">Butyricicoccus pullicaecorum</name>
    <dbReference type="NCBI Taxonomy" id="501571"/>
    <lineage>
        <taxon>Bacteria</taxon>
        <taxon>Bacillati</taxon>
        <taxon>Bacillota</taxon>
        <taxon>Clostridia</taxon>
        <taxon>Eubacteriales</taxon>
        <taxon>Butyricicoccaceae</taxon>
        <taxon>Butyricicoccus</taxon>
    </lineage>
</organism>
<dbReference type="CDD" id="cd03443">
    <property type="entry name" value="PaaI_thioesterase"/>
    <property type="match status" value="1"/>
</dbReference>
<dbReference type="EMBL" id="NFKK01000007">
    <property type="protein sequence ID" value="OUP52868.1"/>
    <property type="molecule type" value="Genomic_DNA"/>
</dbReference>
<dbReference type="NCBIfam" id="TIGR00369">
    <property type="entry name" value="unchar_dom_1"/>
    <property type="match status" value="1"/>
</dbReference>
<evidence type="ECO:0000313" key="4">
    <source>
        <dbReference type="EMBL" id="OUP57397.1"/>
    </source>
</evidence>
<sequence length="139" mass="14778">MADALAYLRQRQENGGFNELMGLRVNHIRQGYAEIELPAKPDNLNPLGNAHGGAIFALCDVAAGTAAASYGRVGVTLNASINYLRPGKQGKNLIAKTREIKVGRTTAVYGVDVTDSDGTEVANATFTMYYVGDSATLLK</sequence>
<dbReference type="Pfam" id="PF03061">
    <property type="entry name" value="4HBT"/>
    <property type="match status" value="1"/>
</dbReference>
<dbReference type="PANTHER" id="PTHR42856:SF1">
    <property type="entry name" value="ACYL-COENZYME A THIOESTERASE PAAI"/>
    <property type="match status" value="1"/>
</dbReference>
<reference evidence="4" key="2">
    <citation type="journal article" date="2018" name="BMC Genomics">
        <title>Whole genome sequencing and function prediction of 133 gut anaerobes isolated from chicken caecum in pure cultures.</title>
        <authorList>
            <person name="Medvecky M."/>
            <person name="Cejkova D."/>
            <person name="Polansky O."/>
            <person name="Karasova D."/>
            <person name="Kubasova T."/>
            <person name="Cizek A."/>
            <person name="Rychlik I."/>
        </authorList>
    </citation>
    <scope>NUCLEOTIDE SEQUENCE</scope>
    <source>
        <strain evidence="4">An179</strain>
        <strain evidence="3">An180</strain>
    </source>
</reference>
<dbReference type="AlphaFoldDB" id="A0A1Y4LL25"/>
<evidence type="ECO:0000313" key="5">
    <source>
        <dbReference type="Proteomes" id="UP000195326"/>
    </source>
</evidence>
<dbReference type="SUPFAM" id="SSF54637">
    <property type="entry name" value="Thioesterase/thiol ester dehydrase-isomerase"/>
    <property type="match status" value="1"/>
</dbReference>
<dbReference type="InterPro" id="IPR003736">
    <property type="entry name" value="PAAI_dom"/>
</dbReference>
<dbReference type="Proteomes" id="UP000195326">
    <property type="component" value="Unassembled WGS sequence"/>
</dbReference>
<name>A0A1Y4LL25_9FIRM</name>
<dbReference type="InterPro" id="IPR029069">
    <property type="entry name" value="HotDog_dom_sf"/>
</dbReference>
<accession>A0A1Y4LL25</accession>
<evidence type="ECO:0000313" key="3">
    <source>
        <dbReference type="EMBL" id="OUP52868.1"/>
    </source>
</evidence>
<proteinExistence type="predicted"/>
<dbReference type="EMBL" id="NFKL01000013">
    <property type="protein sequence ID" value="OUP57397.1"/>
    <property type="molecule type" value="Genomic_DNA"/>
</dbReference>
<feature type="domain" description="Thioesterase" evidence="2">
    <location>
        <begin position="48"/>
        <end position="122"/>
    </location>
</feature>
<reference evidence="5 6" key="1">
    <citation type="submission" date="2017-04" db="EMBL/GenBank/DDBJ databases">
        <title>Function of individual gut microbiota members based on whole genome sequencing of pure cultures obtained from chicken caecum.</title>
        <authorList>
            <person name="Medvecky M."/>
            <person name="Cejkova D."/>
            <person name="Polansky O."/>
            <person name="Karasova D."/>
            <person name="Kubasova T."/>
            <person name="Cizek A."/>
            <person name="Rychlik I."/>
        </authorList>
    </citation>
    <scope>NUCLEOTIDE SEQUENCE [LARGE SCALE GENOMIC DNA]</scope>
    <source>
        <strain evidence="5">An179</strain>
        <strain evidence="6">An180</strain>
    </source>
</reference>
<evidence type="ECO:0000256" key="1">
    <source>
        <dbReference type="ARBA" id="ARBA00022801"/>
    </source>
</evidence>
<protein>
    <recommendedName>
        <fullName evidence="2">Thioesterase domain-containing protein</fullName>
    </recommendedName>
</protein>
<evidence type="ECO:0000259" key="2">
    <source>
        <dbReference type="Pfam" id="PF03061"/>
    </source>
</evidence>
<dbReference type="RefSeq" id="WP_087372666.1">
    <property type="nucleotide sequence ID" value="NZ_NFKK01000007.1"/>
</dbReference>
<dbReference type="Proteomes" id="UP000195897">
    <property type="component" value="Unassembled WGS sequence"/>
</dbReference>
<dbReference type="InterPro" id="IPR052723">
    <property type="entry name" value="Acyl-CoA_thioesterase_PaaI"/>
</dbReference>
<dbReference type="PANTHER" id="PTHR42856">
    <property type="entry name" value="ACYL-COENZYME A THIOESTERASE PAAI"/>
    <property type="match status" value="1"/>
</dbReference>
<keyword evidence="1" id="KW-0378">Hydrolase</keyword>
<comment type="caution">
    <text evidence="4">The sequence shown here is derived from an EMBL/GenBank/DDBJ whole genome shotgun (WGS) entry which is preliminary data.</text>
</comment>
<dbReference type="GO" id="GO:0016289">
    <property type="term" value="F:acyl-CoA hydrolase activity"/>
    <property type="evidence" value="ECO:0007669"/>
    <property type="project" value="UniProtKB-ARBA"/>
</dbReference>